<dbReference type="PANTHER" id="PTHR13156">
    <property type="entry name" value="NADH-UBIQUINONE OXIDOREDUCTASE 13 KD-A SUBUNIT"/>
    <property type="match status" value="1"/>
</dbReference>
<accession>A0AAN9BY08</accession>
<dbReference type="PANTHER" id="PTHR13156:SF0">
    <property type="entry name" value="NADH DEHYDROGENASE [UBIQUINONE] IRON-SULFUR PROTEIN 6, MITOCHONDRIAL"/>
    <property type="match status" value="1"/>
</dbReference>
<organism evidence="2 3">
    <name type="scientific">Littorina saxatilis</name>
    <dbReference type="NCBI Taxonomy" id="31220"/>
    <lineage>
        <taxon>Eukaryota</taxon>
        <taxon>Metazoa</taxon>
        <taxon>Spiralia</taxon>
        <taxon>Lophotrochozoa</taxon>
        <taxon>Mollusca</taxon>
        <taxon>Gastropoda</taxon>
        <taxon>Caenogastropoda</taxon>
        <taxon>Littorinimorpha</taxon>
        <taxon>Littorinoidea</taxon>
        <taxon>Littorinidae</taxon>
        <taxon>Littorina</taxon>
    </lineage>
</organism>
<protein>
    <recommendedName>
        <fullName evidence="1">Zinc finger CHCC-type domain-containing protein</fullName>
    </recommendedName>
</protein>
<gene>
    <name evidence="2" type="ORF">V1264_012888</name>
</gene>
<dbReference type="GO" id="GO:0006120">
    <property type="term" value="P:mitochondrial electron transport, NADH to ubiquinone"/>
    <property type="evidence" value="ECO:0007669"/>
    <property type="project" value="TreeGrafter"/>
</dbReference>
<comment type="caution">
    <text evidence="2">The sequence shown here is derived from an EMBL/GenBank/DDBJ whole genome shotgun (WGS) entry which is preliminary data.</text>
</comment>
<proteinExistence type="predicted"/>
<dbReference type="AlphaFoldDB" id="A0AAN9BY08"/>
<evidence type="ECO:0000313" key="2">
    <source>
        <dbReference type="EMBL" id="KAK7113637.1"/>
    </source>
</evidence>
<name>A0AAN9BY08_9CAEN</name>
<sequence length="144" mass="15998">MASLVRLRSPALSSAARLLLRSVSTSSVRGAEGPNIDTPTHTGQVFDKNDYRRIRFMDKDKLVNTQFAIDLIAQDPIVVVNDNHVFSDSGGPLGHPKVYINLDKPQVGKCGYSGRKFIQDKYYNEAQHGPSVTYAEYLAQVRSE</sequence>
<reference evidence="2 3" key="1">
    <citation type="submission" date="2024-02" db="EMBL/GenBank/DDBJ databases">
        <title>Chromosome-scale genome assembly of the rough periwinkle Littorina saxatilis.</title>
        <authorList>
            <person name="De Jode A."/>
            <person name="Faria R."/>
            <person name="Formenti G."/>
            <person name="Sims Y."/>
            <person name="Smith T.P."/>
            <person name="Tracey A."/>
            <person name="Wood J.M.D."/>
            <person name="Zagrodzka Z.B."/>
            <person name="Johannesson K."/>
            <person name="Butlin R.K."/>
            <person name="Leder E.H."/>
        </authorList>
    </citation>
    <scope>NUCLEOTIDE SEQUENCE [LARGE SCALE GENOMIC DNA]</scope>
    <source>
        <strain evidence="2">Snail1</strain>
        <tissue evidence="2">Muscle</tissue>
    </source>
</reference>
<dbReference type="Pfam" id="PF10276">
    <property type="entry name" value="zf-CHCC"/>
    <property type="match status" value="1"/>
</dbReference>
<keyword evidence="3" id="KW-1185">Reference proteome</keyword>
<dbReference type="EMBL" id="JBAMIC010000002">
    <property type="protein sequence ID" value="KAK7113637.1"/>
    <property type="molecule type" value="Genomic_DNA"/>
</dbReference>
<feature type="domain" description="Zinc finger CHCC-type" evidence="1">
    <location>
        <begin position="89"/>
        <end position="117"/>
    </location>
</feature>
<evidence type="ECO:0000313" key="3">
    <source>
        <dbReference type="Proteomes" id="UP001374579"/>
    </source>
</evidence>
<dbReference type="Gene3D" id="2.60.260.40">
    <property type="entry name" value="q5lls5 like domains"/>
    <property type="match status" value="1"/>
</dbReference>
<dbReference type="InterPro" id="IPR019401">
    <property type="entry name" value="Znf_CHCC"/>
</dbReference>
<dbReference type="Proteomes" id="UP001374579">
    <property type="component" value="Unassembled WGS sequence"/>
</dbReference>
<dbReference type="GO" id="GO:0005739">
    <property type="term" value="C:mitochondrion"/>
    <property type="evidence" value="ECO:0007669"/>
    <property type="project" value="GOC"/>
</dbReference>
<evidence type="ECO:0000259" key="1">
    <source>
        <dbReference type="Pfam" id="PF10276"/>
    </source>
</evidence>